<dbReference type="Pfam" id="PF00127">
    <property type="entry name" value="Copper-bind"/>
    <property type="match status" value="1"/>
</dbReference>
<dbReference type="EMBL" id="FQWL01000002">
    <property type="protein sequence ID" value="SHG55291.1"/>
    <property type="molecule type" value="Genomic_DNA"/>
</dbReference>
<reference evidence="6" key="1">
    <citation type="submission" date="2016-11" db="EMBL/GenBank/DDBJ databases">
        <authorList>
            <person name="Varghese N."/>
            <person name="Submissions S."/>
        </authorList>
    </citation>
    <scope>NUCLEOTIDE SEQUENCE [LARGE SCALE GENOMIC DNA]</scope>
    <source>
        <strain evidence="6">DSM 22638</strain>
    </source>
</reference>
<dbReference type="GO" id="GO:0005507">
    <property type="term" value="F:copper ion binding"/>
    <property type="evidence" value="ECO:0007669"/>
    <property type="project" value="InterPro"/>
</dbReference>
<dbReference type="InterPro" id="IPR000923">
    <property type="entry name" value="BlueCu_1"/>
</dbReference>
<evidence type="ECO:0000256" key="3">
    <source>
        <dbReference type="SAM" id="SignalP"/>
    </source>
</evidence>
<dbReference type="RefSeq" id="WP_073178382.1">
    <property type="nucleotide sequence ID" value="NZ_FQWL01000002.1"/>
</dbReference>
<dbReference type="AlphaFoldDB" id="A0A1M5KR99"/>
<keyword evidence="1" id="KW-0479">Metal-binding</keyword>
<feature type="signal peptide" evidence="3">
    <location>
        <begin position="1"/>
        <end position="20"/>
    </location>
</feature>
<proteinExistence type="predicted"/>
<accession>A0A1M5KR99</accession>
<feature type="chain" id="PRO_5009911751" evidence="3">
    <location>
        <begin position="21"/>
        <end position="130"/>
    </location>
</feature>
<dbReference type="SUPFAM" id="SSF49503">
    <property type="entry name" value="Cupredoxins"/>
    <property type="match status" value="1"/>
</dbReference>
<dbReference type="STRING" id="570519.SAMN04488116_1731"/>
<name>A0A1M5KR99_9FLAO</name>
<sequence length="130" mass="14203">MKKTIAILVMAFVTVFSVQAQDKMMKDAPVRTLSLEQTSGEFTQKQITVSEGTYVFDIANNGVGHDVGFVLVKKGKDVSKPENHIQTAYVTSPVKTGASQTSKPTKLTKGEYVYFCPLNPTSTDNVLIVK</sequence>
<dbReference type="InterPro" id="IPR008972">
    <property type="entry name" value="Cupredoxin"/>
</dbReference>
<evidence type="ECO:0000256" key="2">
    <source>
        <dbReference type="ARBA" id="ARBA00023008"/>
    </source>
</evidence>
<keyword evidence="2" id="KW-0186">Copper</keyword>
<feature type="domain" description="Blue (type 1) copper" evidence="4">
    <location>
        <begin position="36"/>
        <end position="116"/>
    </location>
</feature>
<gene>
    <name evidence="5" type="ORF">SAMN04488116_1731</name>
</gene>
<dbReference type="Proteomes" id="UP000184532">
    <property type="component" value="Unassembled WGS sequence"/>
</dbReference>
<keyword evidence="3" id="KW-0732">Signal</keyword>
<dbReference type="Gene3D" id="2.60.40.420">
    <property type="entry name" value="Cupredoxins - blue copper proteins"/>
    <property type="match status" value="1"/>
</dbReference>
<keyword evidence="6" id="KW-1185">Reference proteome</keyword>
<dbReference type="GO" id="GO:0009055">
    <property type="term" value="F:electron transfer activity"/>
    <property type="evidence" value="ECO:0007669"/>
    <property type="project" value="InterPro"/>
</dbReference>
<evidence type="ECO:0000256" key="1">
    <source>
        <dbReference type="ARBA" id="ARBA00022723"/>
    </source>
</evidence>
<dbReference type="OrthoDB" id="6264717at2"/>
<evidence type="ECO:0000313" key="5">
    <source>
        <dbReference type="EMBL" id="SHG55291.1"/>
    </source>
</evidence>
<protein>
    <submittedName>
        <fullName evidence="5">Copper binding protein, plastocyanin/azurin family</fullName>
    </submittedName>
</protein>
<evidence type="ECO:0000259" key="4">
    <source>
        <dbReference type="Pfam" id="PF00127"/>
    </source>
</evidence>
<evidence type="ECO:0000313" key="6">
    <source>
        <dbReference type="Proteomes" id="UP000184532"/>
    </source>
</evidence>
<organism evidence="5 6">
    <name type="scientific">Flagellimonas flava</name>
    <dbReference type="NCBI Taxonomy" id="570519"/>
    <lineage>
        <taxon>Bacteria</taxon>
        <taxon>Pseudomonadati</taxon>
        <taxon>Bacteroidota</taxon>
        <taxon>Flavobacteriia</taxon>
        <taxon>Flavobacteriales</taxon>
        <taxon>Flavobacteriaceae</taxon>
        <taxon>Flagellimonas</taxon>
    </lineage>
</organism>